<dbReference type="Proteomes" id="UP000054886">
    <property type="component" value="Unassembled WGS sequence"/>
</dbReference>
<protein>
    <submittedName>
        <fullName evidence="1">Uncharacterized protein</fullName>
    </submittedName>
</protein>
<proteinExistence type="predicted"/>
<dbReference type="AlphaFoldDB" id="A0A0W0C9L3"/>
<gene>
    <name evidence="1" type="ORF">AO440_001859</name>
</gene>
<comment type="caution">
    <text evidence="1">The sequence shown here is derived from an EMBL/GenBank/DDBJ whole genome shotgun (WGS) entry which is preliminary data.</text>
</comment>
<dbReference type="VEuPathDB" id="FungiDB:CAGL0G09119g"/>
<sequence>MASRLFKLIKIVIDYAILVVSADLFIKGFNSRKNNYTDSKCEELQVGLTKTIHNESTSLIELQRTCWNNIFSIAQFLSIQLSKIPLLLKCWNAKVARQVFPYTYAHSEDYDVNLCGLDSKAAVTLLIENIRVTADNGYTSIRVIIKQVISSDGFLNDLESALHELCNSRNLHYMMEFVKESVIAIRIDKDVKKKAVPTQSRTTQCVPDLLQISREEKAYRQIEEPFYPSKSDMKLRQSEQKAKENLVPDNILDLFCCYYCGGQK</sequence>
<organism evidence="1 2">
    <name type="scientific">Candida glabrata</name>
    <name type="common">Yeast</name>
    <name type="synonym">Torulopsis glabrata</name>
    <dbReference type="NCBI Taxonomy" id="5478"/>
    <lineage>
        <taxon>Eukaryota</taxon>
        <taxon>Fungi</taxon>
        <taxon>Dikarya</taxon>
        <taxon>Ascomycota</taxon>
        <taxon>Saccharomycotina</taxon>
        <taxon>Saccharomycetes</taxon>
        <taxon>Saccharomycetales</taxon>
        <taxon>Saccharomycetaceae</taxon>
        <taxon>Nakaseomyces</taxon>
    </lineage>
</organism>
<name>A0A0W0C9L3_CANGB</name>
<reference evidence="1 2" key="1">
    <citation type="submission" date="2015-10" db="EMBL/GenBank/DDBJ databases">
        <title>Draft genomes sequences of Candida glabrata isolates 1A, 1B, 2A, 2B, 3A and 3B.</title>
        <authorList>
            <person name="Haavelsrud O.E."/>
            <person name="Gaustad P."/>
        </authorList>
    </citation>
    <scope>NUCLEOTIDE SEQUENCE [LARGE SCALE GENOMIC DNA]</scope>
    <source>
        <strain evidence="1">910700640</strain>
    </source>
</reference>
<dbReference type="VEuPathDB" id="FungiDB:B1J91_G09119g"/>
<accession>A0A0W0C9L3</accession>
<dbReference type="EMBL" id="LLZZ01000110">
    <property type="protein sequence ID" value="KTB06193.1"/>
    <property type="molecule type" value="Genomic_DNA"/>
</dbReference>
<dbReference type="VEuPathDB" id="FungiDB:GWK60_G08833"/>
<dbReference type="VEuPathDB" id="FungiDB:GVI51_G08943"/>
<evidence type="ECO:0000313" key="1">
    <source>
        <dbReference type="EMBL" id="KTB06193.1"/>
    </source>
</evidence>
<evidence type="ECO:0000313" key="2">
    <source>
        <dbReference type="Proteomes" id="UP000054886"/>
    </source>
</evidence>